<sequence length="144" mass="16003">MEYERKQLPKLVLGFCFLLFGAGQPDVITTSVEEVSSNSKPLISNTESSPALGYLAAGIFDGLGFGSAQHYSSGYWEWPGRVTPPKRQYQGRLPDNDEKGLIMEDLVNMFLNVWAVVLVVYGNWWEMGDEVPGFMENGGGLWGF</sequence>
<keyword evidence="1" id="KW-0732">Signal</keyword>
<feature type="chain" id="PRO_5042062362" evidence="1">
    <location>
        <begin position="24"/>
        <end position="144"/>
    </location>
</feature>
<dbReference type="AlphaFoldDB" id="A0AAD9TZ20"/>
<organism evidence="2 3">
    <name type="scientific">Dipteronia dyeriana</name>
    <dbReference type="NCBI Taxonomy" id="168575"/>
    <lineage>
        <taxon>Eukaryota</taxon>
        <taxon>Viridiplantae</taxon>
        <taxon>Streptophyta</taxon>
        <taxon>Embryophyta</taxon>
        <taxon>Tracheophyta</taxon>
        <taxon>Spermatophyta</taxon>
        <taxon>Magnoliopsida</taxon>
        <taxon>eudicotyledons</taxon>
        <taxon>Gunneridae</taxon>
        <taxon>Pentapetalae</taxon>
        <taxon>rosids</taxon>
        <taxon>malvids</taxon>
        <taxon>Sapindales</taxon>
        <taxon>Sapindaceae</taxon>
        <taxon>Hippocastanoideae</taxon>
        <taxon>Acereae</taxon>
        <taxon>Dipteronia</taxon>
    </lineage>
</organism>
<keyword evidence="3" id="KW-1185">Reference proteome</keyword>
<accession>A0AAD9TZ20</accession>
<name>A0AAD9TZ20_9ROSI</name>
<gene>
    <name evidence="2" type="ORF">Ddye_019871</name>
</gene>
<evidence type="ECO:0000313" key="3">
    <source>
        <dbReference type="Proteomes" id="UP001280121"/>
    </source>
</evidence>
<dbReference type="Proteomes" id="UP001280121">
    <property type="component" value="Unassembled WGS sequence"/>
</dbReference>
<comment type="caution">
    <text evidence="2">The sequence shown here is derived from an EMBL/GenBank/DDBJ whole genome shotgun (WGS) entry which is preliminary data.</text>
</comment>
<dbReference type="EMBL" id="JANJYI010000006">
    <property type="protein sequence ID" value="KAK2644676.1"/>
    <property type="molecule type" value="Genomic_DNA"/>
</dbReference>
<proteinExistence type="predicted"/>
<reference evidence="2" key="1">
    <citation type="journal article" date="2023" name="Plant J.">
        <title>Genome sequences and population genomics provide insights into the demographic history, inbreeding, and mutation load of two 'living fossil' tree species of Dipteronia.</title>
        <authorList>
            <person name="Feng Y."/>
            <person name="Comes H.P."/>
            <person name="Chen J."/>
            <person name="Zhu S."/>
            <person name="Lu R."/>
            <person name="Zhang X."/>
            <person name="Li P."/>
            <person name="Qiu J."/>
            <person name="Olsen K.M."/>
            <person name="Qiu Y."/>
        </authorList>
    </citation>
    <scope>NUCLEOTIDE SEQUENCE</scope>
    <source>
        <strain evidence="2">KIB01</strain>
    </source>
</reference>
<feature type="signal peptide" evidence="1">
    <location>
        <begin position="1"/>
        <end position="23"/>
    </location>
</feature>
<evidence type="ECO:0000313" key="2">
    <source>
        <dbReference type="EMBL" id="KAK2644676.1"/>
    </source>
</evidence>
<evidence type="ECO:0000256" key="1">
    <source>
        <dbReference type="SAM" id="SignalP"/>
    </source>
</evidence>
<protein>
    <submittedName>
        <fullName evidence="2">Uncharacterized protein</fullName>
    </submittedName>
</protein>